<comment type="catalytic activity">
    <reaction evidence="8 9">
        <text>thiamine + H2O = 5-(2-hydroxyethyl)-4-methylthiazole + 4-amino-5-hydroxymethyl-2-methylpyrimidine + H(+)</text>
        <dbReference type="Rhea" id="RHEA:17509"/>
        <dbReference type="ChEBI" id="CHEBI:15377"/>
        <dbReference type="ChEBI" id="CHEBI:15378"/>
        <dbReference type="ChEBI" id="CHEBI:16892"/>
        <dbReference type="ChEBI" id="CHEBI:17957"/>
        <dbReference type="ChEBI" id="CHEBI:18385"/>
        <dbReference type="EC" id="3.5.99.2"/>
    </reaction>
</comment>
<evidence type="ECO:0000313" key="12">
    <source>
        <dbReference type="Proteomes" id="UP001595733"/>
    </source>
</evidence>
<proteinExistence type="inferred from homology"/>
<dbReference type="RefSeq" id="WP_378139614.1">
    <property type="nucleotide sequence ID" value="NZ_JBHSEF010000009.1"/>
</dbReference>
<dbReference type="SUPFAM" id="SSF48613">
    <property type="entry name" value="Heme oxygenase-like"/>
    <property type="match status" value="1"/>
</dbReference>
<dbReference type="GO" id="GO:0050334">
    <property type="term" value="F:thiaminase activity"/>
    <property type="evidence" value="ECO:0007669"/>
    <property type="project" value="UniProtKB-EC"/>
</dbReference>
<dbReference type="PANTHER" id="PTHR43198:SF2">
    <property type="entry name" value="SI:CH1073-67J19.1-RELATED"/>
    <property type="match status" value="1"/>
</dbReference>
<keyword evidence="9 11" id="KW-0378">Hydrolase</keyword>
<evidence type="ECO:0000256" key="7">
    <source>
        <dbReference type="ARBA" id="ARBA00022977"/>
    </source>
</evidence>
<organism evidence="11 12">
    <name type="scientific">Chryseomicrobium palamuruense</name>
    <dbReference type="NCBI Taxonomy" id="682973"/>
    <lineage>
        <taxon>Bacteria</taxon>
        <taxon>Bacillati</taxon>
        <taxon>Bacillota</taxon>
        <taxon>Bacilli</taxon>
        <taxon>Bacillales</taxon>
        <taxon>Caryophanaceae</taxon>
        <taxon>Chryseomicrobium</taxon>
    </lineage>
</organism>
<dbReference type="InterPro" id="IPR004305">
    <property type="entry name" value="Thiaminase-2/PQQC"/>
</dbReference>
<name>A0ABV8US50_9BACL</name>
<dbReference type="InterPro" id="IPR027574">
    <property type="entry name" value="Thiaminase_II"/>
</dbReference>
<dbReference type="CDD" id="cd19364">
    <property type="entry name" value="TenA_C_BsTenA-like"/>
    <property type="match status" value="1"/>
</dbReference>
<evidence type="ECO:0000256" key="4">
    <source>
        <dbReference type="ARBA" id="ARBA00011881"/>
    </source>
</evidence>
<gene>
    <name evidence="11" type="primary">tenA</name>
    <name evidence="11" type="ORF">ACFO0S_01955</name>
</gene>
<dbReference type="InterPro" id="IPR050967">
    <property type="entry name" value="Thiamine_Salvage_TenA"/>
</dbReference>
<evidence type="ECO:0000259" key="10">
    <source>
        <dbReference type="Pfam" id="PF03070"/>
    </source>
</evidence>
<comment type="similarity">
    <text evidence="3 9">Belongs to the TenA family.</text>
</comment>
<evidence type="ECO:0000256" key="8">
    <source>
        <dbReference type="ARBA" id="ARBA00048337"/>
    </source>
</evidence>
<dbReference type="PANTHER" id="PTHR43198">
    <property type="entry name" value="BIFUNCTIONAL TH2 PROTEIN"/>
    <property type="match status" value="1"/>
</dbReference>
<evidence type="ECO:0000313" key="11">
    <source>
        <dbReference type="EMBL" id="MFC4353829.1"/>
    </source>
</evidence>
<dbReference type="InterPro" id="IPR016084">
    <property type="entry name" value="Haem_Oase-like_multi-hlx"/>
</dbReference>
<evidence type="ECO:0000256" key="5">
    <source>
        <dbReference type="ARBA" id="ARBA00012684"/>
    </source>
</evidence>
<dbReference type="Gene3D" id="1.20.910.10">
    <property type="entry name" value="Heme oxygenase-like"/>
    <property type="match status" value="1"/>
</dbReference>
<comment type="function">
    <text evidence="9">Catalyzes an amino-pyrimidine hydrolysis reaction at the C5' of the pyrimidine moiety of thiamine compounds, a reaction that is part of a thiamine salvage pathway.</text>
</comment>
<evidence type="ECO:0000256" key="6">
    <source>
        <dbReference type="ARBA" id="ARBA00013647"/>
    </source>
</evidence>
<dbReference type="EC" id="3.5.99.2" evidence="5 9"/>
<comment type="pathway">
    <text evidence="2 9">Cofactor biosynthesis; thiamine diphosphate biosynthesis.</text>
</comment>
<evidence type="ECO:0000256" key="9">
    <source>
        <dbReference type="RuleBase" id="RU363093"/>
    </source>
</evidence>
<dbReference type="EMBL" id="JBHSEF010000009">
    <property type="protein sequence ID" value="MFC4353829.1"/>
    <property type="molecule type" value="Genomic_DNA"/>
</dbReference>
<sequence length="230" mass="26737">MGISKEMRKENEKLWESSFHHPFVKGLADGTLPKEVFKFYVLQDAYYLSHFAKVQAIAASKATDLKMTQAFAHHAEQTCVAELQLHQTFVQELGITEQEVKDFKPSPSAYGYITHLYYAAQGDIADILAALLPCYWLYYEIGTRFSEAKPEDPIYQKWLETYNSEWFAALVNEQIDRMDELADGKTEEQKNRLKELFRISSYYEWTFWQQAWDQQTWDVEGGVLDASVPS</sequence>
<comment type="caution">
    <text evidence="11">The sequence shown here is derived from an EMBL/GenBank/DDBJ whole genome shotgun (WGS) entry which is preliminary data.</text>
</comment>
<feature type="domain" description="Thiaminase-2/PQQC" evidence="10">
    <location>
        <begin position="10"/>
        <end position="213"/>
    </location>
</feature>
<evidence type="ECO:0000256" key="1">
    <source>
        <dbReference type="ARBA" id="ARBA00001881"/>
    </source>
</evidence>
<keyword evidence="7 9" id="KW-0784">Thiamine biosynthesis</keyword>
<dbReference type="NCBIfam" id="TIGR04306">
    <property type="entry name" value="salvage_TenA"/>
    <property type="match status" value="1"/>
</dbReference>
<accession>A0ABV8US50</accession>
<comment type="catalytic activity">
    <reaction evidence="1 9">
        <text>4-amino-5-aminomethyl-2-methylpyrimidine + H2O = 4-amino-5-hydroxymethyl-2-methylpyrimidine + NH4(+)</text>
        <dbReference type="Rhea" id="RHEA:31799"/>
        <dbReference type="ChEBI" id="CHEBI:15377"/>
        <dbReference type="ChEBI" id="CHEBI:16892"/>
        <dbReference type="ChEBI" id="CHEBI:28938"/>
        <dbReference type="ChEBI" id="CHEBI:63416"/>
        <dbReference type="EC" id="3.5.99.2"/>
    </reaction>
</comment>
<reference evidence="12" key="1">
    <citation type="journal article" date="2019" name="Int. J. Syst. Evol. Microbiol.">
        <title>The Global Catalogue of Microorganisms (GCM) 10K type strain sequencing project: providing services to taxonomists for standard genome sequencing and annotation.</title>
        <authorList>
            <consortium name="The Broad Institute Genomics Platform"/>
            <consortium name="The Broad Institute Genome Sequencing Center for Infectious Disease"/>
            <person name="Wu L."/>
            <person name="Ma J."/>
        </authorList>
    </citation>
    <scope>NUCLEOTIDE SEQUENCE [LARGE SCALE GENOMIC DNA]</scope>
    <source>
        <strain evidence="12">CCUG 50353</strain>
    </source>
</reference>
<evidence type="ECO:0000256" key="2">
    <source>
        <dbReference type="ARBA" id="ARBA00004948"/>
    </source>
</evidence>
<dbReference type="Proteomes" id="UP001595733">
    <property type="component" value="Unassembled WGS sequence"/>
</dbReference>
<dbReference type="Pfam" id="PF03070">
    <property type="entry name" value="TENA_THI-4"/>
    <property type="match status" value="1"/>
</dbReference>
<evidence type="ECO:0000256" key="3">
    <source>
        <dbReference type="ARBA" id="ARBA00010264"/>
    </source>
</evidence>
<protein>
    <recommendedName>
        <fullName evidence="6 9">Aminopyrimidine aminohydrolase</fullName>
        <ecNumber evidence="5 9">3.5.99.2</ecNumber>
    </recommendedName>
</protein>
<keyword evidence="12" id="KW-1185">Reference proteome</keyword>
<comment type="subunit">
    <text evidence="4">Homotetramer.</text>
</comment>